<feature type="binding site" evidence="2">
    <location>
        <position position="54"/>
    </location>
    <ligand>
        <name>substrate</name>
    </ligand>
</feature>
<dbReference type="InterPro" id="IPR036676">
    <property type="entry name" value="PurM-like_C_sf"/>
</dbReference>
<sequence>MGEFDLIRRYFSGPDWQMRSPAVVQGVGDDCALLQPAAGMQLAISCDTLNEGRHFVPGTDPARLGHKALAVNLSDLAACGAAPLGFTLGLSLPAIDESWLSAFAQGMQQLARASACPLVGGDTTRGPLALHITVFGQVPQGQALLRSGARPGDRVYVTGAIGEARAGLHVLQNTPPWDEAEAPVAAIKASITASAAEPVAACKARLIERLEAPTPRLVLGQRLRGVASSAIDLSDGLQGDLGHILRASGVGARLSGPALLATAPKLWRAPALAGWSTAQSVAFALAGGDDYELLFTAPPERHAQVLALGQGADGRGGDLPIHPIGHITATPGLTVLDEADAPMALTSASFDHFAQIVKSK</sequence>
<dbReference type="PIRSF" id="PIRSF005303">
    <property type="entry name" value="Thiam_monoph_kin"/>
    <property type="match status" value="1"/>
</dbReference>
<dbReference type="CDD" id="cd02194">
    <property type="entry name" value="ThiL"/>
    <property type="match status" value="1"/>
</dbReference>
<keyword evidence="2" id="KW-0547">Nucleotide-binding</keyword>
<dbReference type="SUPFAM" id="SSF55326">
    <property type="entry name" value="PurM N-terminal domain-like"/>
    <property type="match status" value="1"/>
</dbReference>
<feature type="binding site" evidence="2">
    <location>
        <position position="75"/>
    </location>
    <ligand>
        <name>Mg(2+)</name>
        <dbReference type="ChEBI" id="CHEBI:18420"/>
        <label>3</label>
    </ligand>
</feature>
<feature type="binding site" evidence="2">
    <location>
        <position position="232"/>
    </location>
    <ligand>
        <name>Mg(2+)</name>
        <dbReference type="ChEBI" id="CHEBI:18420"/>
        <label>3</label>
    </ligand>
</feature>
<evidence type="ECO:0000313" key="5">
    <source>
        <dbReference type="Proteomes" id="UP000267521"/>
    </source>
</evidence>
<protein>
    <recommendedName>
        <fullName evidence="2">Thiamine-monophosphate kinase</fullName>
        <shortName evidence="2">TMP kinase</shortName>
        <shortName evidence="2">Thiamine-phosphate kinase</shortName>
        <ecNumber evidence="2">2.7.4.16</ecNumber>
    </recommendedName>
</protein>
<keyword evidence="2" id="KW-0479">Metal-binding</keyword>
<gene>
    <name evidence="2 4" type="primary">thiL</name>
    <name evidence="4" type="ORF">EBQ26_11325</name>
</gene>
<dbReference type="GO" id="GO:0009229">
    <property type="term" value="P:thiamine diphosphate biosynthetic process"/>
    <property type="evidence" value="ECO:0007669"/>
    <property type="project" value="UniProtKB-UniRule"/>
</dbReference>
<dbReference type="GO" id="GO:0009228">
    <property type="term" value="P:thiamine biosynthetic process"/>
    <property type="evidence" value="ECO:0007669"/>
    <property type="project" value="UniProtKB-KW"/>
</dbReference>
<feature type="binding site" evidence="2">
    <location>
        <position position="30"/>
    </location>
    <ligand>
        <name>Mg(2+)</name>
        <dbReference type="ChEBI" id="CHEBI:18420"/>
        <label>3</label>
    </ligand>
</feature>
<feature type="binding site" evidence="2">
    <location>
        <begin position="121"/>
        <end position="122"/>
    </location>
    <ligand>
        <name>ATP</name>
        <dbReference type="ChEBI" id="CHEBI:30616"/>
    </ligand>
</feature>
<dbReference type="SUPFAM" id="SSF56042">
    <property type="entry name" value="PurM C-terminal domain-like"/>
    <property type="match status" value="1"/>
</dbReference>
<dbReference type="GO" id="GO:0005524">
    <property type="term" value="F:ATP binding"/>
    <property type="evidence" value="ECO:0007669"/>
    <property type="project" value="UniProtKB-UniRule"/>
</dbReference>
<dbReference type="EMBL" id="RDQM01000018">
    <property type="protein sequence ID" value="RMW95094.1"/>
    <property type="molecule type" value="Genomic_DNA"/>
</dbReference>
<feature type="binding site" evidence="2">
    <location>
        <position position="146"/>
    </location>
    <ligand>
        <name>ATP</name>
        <dbReference type="ChEBI" id="CHEBI:30616"/>
    </ligand>
</feature>
<feature type="binding site" evidence="2">
    <location>
        <position position="47"/>
    </location>
    <ligand>
        <name>Mg(2+)</name>
        <dbReference type="ChEBI" id="CHEBI:18420"/>
        <label>1</label>
    </ligand>
</feature>
<evidence type="ECO:0000259" key="3">
    <source>
        <dbReference type="Pfam" id="PF00586"/>
    </source>
</evidence>
<name>A0A3M6PXI7_9BURK</name>
<comment type="function">
    <text evidence="2">Catalyzes the ATP-dependent phosphorylation of thiamine-monophosphate (TMP) to form thiamine-pyrophosphate (TPP), the active form of vitamin B1.</text>
</comment>
<accession>A0A3M6PXI7</accession>
<dbReference type="InterPro" id="IPR016188">
    <property type="entry name" value="PurM-like_N"/>
</dbReference>
<feature type="binding site" evidence="2">
    <location>
        <position position="47"/>
    </location>
    <ligand>
        <name>Mg(2+)</name>
        <dbReference type="ChEBI" id="CHEBI:18420"/>
        <label>2</label>
    </ligand>
</feature>
<organism evidence="4 5">
    <name type="scientific">Allofranklinella schreckenbergeri</name>
    <dbReference type="NCBI Taxonomy" id="1076744"/>
    <lineage>
        <taxon>Bacteria</taxon>
        <taxon>Pseudomonadati</taxon>
        <taxon>Pseudomonadota</taxon>
        <taxon>Betaproteobacteria</taxon>
        <taxon>Burkholderiales</taxon>
        <taxon>Comamonadaceae</taxon>
        <taxon>Allofranklinella</taxon>
    </lineage>
</organism>
<dbReference type="GO" id="GO:0000287">
    <property type="term" value="F:magnesium ion binding"/>
    <property type="evidence" value="ECO:0007669"/>
    <property type="project" value="UniProtKB-UniRule"/>
</dbReference>
<comment type="pathway">
    <text evidence="2">Cofactor biosynthesis; thiamine diphosphate biosynthesis; thiamine diphosphate from thiamine phosphate: step 1/1.</text>
</comment>
<comment type="similarity">
    <text evidence="2">Belongs to the thiamine-monophosphate kinase family.</text>
</comment>
<keyword evidence="2" id="KW-0460">Magnesium</keyword>
<dbReference type="Proteomes" id="UP000267521">
    <property type="component" value="Unassembled WGS sequence"/>
</dbReference>
<dbReference type="Gene3D" id="3.90.650.10">
    <property type="entry name" value="PurM-like C-terminal domain"/>
    <property type="match status" value="1"/>
</dbReference>
<dbReference type="PANTHER" id="PTHR30270">
    <property type="entry name" value="THIAMINE-MONOPHOSPHATE KINASE"/>
    <property type="match status" value="1"/>
</dbReference>
<dbReference type="GO" id="GO:0009030">
    <property type="term" value="F:thiamine-phosphate kinase activity"/>
    <property type="evidence" value="ECO:0007669"/>
    <property type="project" value="UniProtKB-UniRule"/>
</dbReference>
<dbReference type="AlphaFoldDB" id="A0A3M6PXI7"/>
<dbReference type="NCBIfam" id="TIGR01379">
    <property type="entry name" value="thiL"/>
    <property type="match status" value="1"/>
</dbReference>
<keyword evidence="2 4" id="KW-0808">Transferase</keyword>
<feature type="binding site" evidence="2">
    <location>
        <position position="234"/>
    </location>
    <ligand>
        <name>ATP</name>
        <dbReference type="ChEBI" id="CHEBI:30616"/>
    </ligand>
</feature>
<keyword evidence="1 2" id="KW-0784">Thiamine biosynthesis</keyword>
<feature type="binding site" evidence="2">
    <location>
        <position position="350"/>
    </location>
    <ligand>
        <name>substrate</name>
    </ligand>
</feature>
<evidence type="ECO:0000313" key="4">
    <source>
        <dbReference type="EMBL" id="RMW95094.1"/>
    </source>
</evidence>
<feature type="binding site" evidence="2">
    <location>
        <position position="122"/>
    </location>
    <ligand>
        <name>Mg(2+)</name>
        <dbReference type="ChEBI" id="CHEBI:18420"/>
        <label>1</label>
    </ligand>
</feature>
<comment type="caution">
    <text evidence="4">The sequence shown here is derived from an EMBL/GenBank/DDBJ whole genome shotgun (WGS) entry which is preliminary data.</text>
</comment>
<comment type="catalytic activity">
    <reaction evidence="2">
        <text>thiamine phosphate + ATP = thiamine diphosphate + ADP</text>
        <dbReference type="Rhea" id="RHEA:15913"/>
        <dbReference type="ChEBI" id="CHEBI:30616"/>
        <dbReference type="ChEBI" id="CHEBI:37575"/>
        <dbReference type="ChEBI" id="CHEBI:58937"/>
        <dbReference type="ChEBI" id="CHEBI:456216"/>
        <dbReference type="EC" id="2.7.4.16"/>
    </reaction>
</comment>
<evidence type="ECO:0000256" key="2">
    <source>
        <dbReference type="HAMAP-Rule" id="MF_02128"/>
    </source>
</evidence>
<comment type="caution">
    <text evidence="2">Lacks conserved residue(s) required for the propagation of feature annotation.</text>
</comment>
<dbReference type="Pfam" id="PF00586">
    <property type="entry name" value="AIRS"/>
    <property type="match status" value="1"/>
</dbReference>
<dbReference type="InterPro" id="IPR036921">
    <property type="entry name" value="PurM-like_N_sf"/>
</dbReference>
<dbReference type="InterPro" id="IPR006283">
    <property type="entry name" value="ThiL-like"/>
</dbReference>
<feature type="binding site" evidence="2">
    <location>
        <position position="30"/>
    </location>
    <ligand>
        <name>Mg(2+)</name>
        <dbReference type="ChEBI" id="CHEBI:18420"/>
        <label>4</label>
    </ligand>
</feature>
<feature type="domain" description="PurM-like N-terminal" evidence="3">
    <location>
        <begin position="28"/>
        <end position="138"/>
    </location>
</feature>
<comment type="miscellaneous">
    <text evidence="2">Reaction mechanism of ThiL seems to utilize a direct, inline transfer of the gamma-phosphate of ATP to TMP rather than a phosphorylated enzyme intermediate.</text>
</comment>
<feature type="binding site" evidence="2">
    <location>
        <position position="75"/>
    </location>
    <ligand>
        <name>Mg(2+)</name>
        <dbReference type="ChEBI" id="CHEBI:18420"/>
        <label>2</label>
    </ligand>
</feature>
<dbReference type="Gene3D" id="3.30.1330.10">
    <property type="entry name" value="PurM-like, N-terminal domain"/>
    <property type="match status" value="1"/>
</dbReference>
<feature type="binding site" evidence="2">
    <location>
        <position position="75"/>
    </location>
    <ligand>
        <name>Mg(2+)</name>
        <dbReference type="ChEBI" id="CHEBI:18420"/>
        <label>4</label>
    </ligand>
</feature>
<dbReference type="EC" id="2.7.4.16" evidence="2"/>
<dbReference type="HAMAP" id="MF_02128">
    <property type="entry name" value="TMP_kinase"/>
    <property type="match status" value="1"/>
</dbReference>
<evidence type="ECO:0000256" key="1">
    <source>
        <dbReference type="ARBA" id="ARBA00022977"/>
    </source>
</evidence>
<feature type="binding site" evidence="2">
    <location>
        <position position="235"/>
    </location>
    <ligand>
        <name>Mg(2+)</name>
        <dbReference type="ChEBI" id="CHEBI:18420"/>
        <label>5</label>
    </ligand>
</feature>
<feature type="binding site" evidence="2">
    <location>
        <position position="289"/>
    </location>
    <ligand>
        <name>substrate</name>
    </ligand>
</feature>
<feature type="binding site" evidence="2">
    <location>
        <position position="45"/>
    </location>
    <ligand>
        <name>Mg(2+)</name>
        <dbReference type="ChEBI" id="CHEBI:18420"/>
        <label>4</label>
    </ligand>
</feature>
<reference evidence="4 5" key="1">
    <citation type="submission" date="2018-10" db="EMBL/GenBank/DDBJ databases">
        <title>Comamonadaceae CDC group NO-1 genome sequencing and assembly.</title>
        <authorList>
            <person name="Bernier A.-M."/>
            <person name="Bernard K."/>
        </authorList>
    </citation>
    <scope>NUCLEOTIDE SEQUENCE [LARGE SCALE GENOMIC DNA]</scope>
    <source>
        <strain evidence="4 5">NML970147</strain>
    </source>
</reference>
<dbReference type="UniPathway" id="UPA00060">
    <property type="reaction ID" value="UER00142"/>
</dbReference>
<keyword evidence="2 4" id="KW-0418">Kinase</keyword>
<keyword evidence="2" id="KW-0067">ATP-binding</keyword>
<dbReference type="RefSeq" id="WP_122239236.1">
    <property type="nucleotide sequence ID" value="NZ_RDQM01000018.1"/>
</dbReference>
<proteinExistence type="inferred from homology"/>
<dbReference type="PANTHER" id="PTHR30270:SF0">
    <property type="entry name" value="THIAMINE-MONOPHOSPHATE KINASE"/>
    <property type="match status" value="1"/>
</dbReference>